<dbReference type="Proteomes" id="UP001157418">
    <property type="component" value="Unassembled WGS sequence"/>
</dbReference>
<dbReference type="InterPro" id="IPR044835">
    <property type="entry name" value="ARF_plant"/>
</dbReference>
<feature type="compositionally biased region" description="Polar residues" evidence="1">
    <location>
        <begin position="91"/>
        <end position="105"/>
    </location>
</feature>
<gene>
    <name evidence="3" type="ORF">LVIROSA_LOCUS13868</name>
</gene>
<dbReference type="Gene3D" id="3.10.20.90">
    <property type="entry name" value="Phosphatidylinositol 3-kinase Catalytic Subunit, Chain A, domain 1"/>
    <property type="match status" value="1"/>
</dbReference>
<dbReference type="PROSITE" id="PS51745">
    <property type="entry name" value="PB1"/>
    <property type="match status" value="1"/>
</dbReference>
<accession>A0AAU9MJK3</accession>
<feature type="domain" description="PB1" evidence="2">
    <location>
        <begin position="208"/>
        <end position="292"/>
    </location>
</feature>
<evidence type="ECO:0000313" key="3">
    <source>
        <dbReference type="EMBL" id="CAH1426807.1"/>
    </source>
</evidence>
<sequence length="336" mass="37553">MYSGSASPSSLSTIRKTTYWEQLQVKSTIDGQPLWYKDFMNKPMDSHATMDIESWTCEMRPQSETDKSYSSGGQSQPPSLGDVRQIVVSEPSGSNHIYSDGQPPSVNDVGRREPSQSDASCNQYEDPDEHEVQQVYKRGVAGRSNDINASSGYNEIKQDVLSNFGSKVSQSFEIPHMTFNSTDSPINDGGFLNGGDWAPPPQQFQRIGTYIMVYKSGAIARLIDISAYSGYHELKKDLARIFGIEGQLDDQQRNSWKLVFVDIDEDVLIVGDDPWQEFVLCVSYIKILSPQEVQQMSLDGDFGGNSVTPNQACGSFPVNFNDHISKFVELFYRQSL</sequence>
<evidence type="ECO:0000256" key="1">
    <source>
        <dbReference type="SAM" id="MobiDB-lite"/>
    </source>
</evidence>
<reference evidence="3 4" key="1">
    <citation type="submission" date="2022-01" db="EMBL/GenBank/DDBJ databases">
        <authorList>
            <person name="Xiong W."/>
            <person name="Schranz E."/>
        </authorList>
    </citation>
    <scope>NUCLEOTIDE SEQUENCE [LARGE SCALE GENOMIC DNA]</scope>
</reference>
<dbReference type="FunFam" id="3.10.20.90:FF:000047">
    <property type="entry name" value="Auxin response factor"/>
    <property type="match status" value="1"/>
</dbReference>
<dbReference type="SUPFAM" id="SSF54277">
    <property type="entry name" value="CAD &amp; PB1 domains"/>
    <property type="match status" value="1"/>
</dbReference>
<dbReference type="GO" id="GO:0006355">
    <property type="term" value="P:regulation of DNA-templated transcription"/>
    <property type="evidence" value="ECO:0007669"/>
    <property type="project" value="InterPro"/>
</dbReference>
<proteinExistence type="predicted"/>
<feature type="region of interest" description="Disordered" evidence="1">
    <location>
        <begin position="60"/>
        <end position="131"/>
    </location>
</feature>
<organism evidence="3 4">
    <name type="scientific">Lactuca virosa</name>
    <dbReference type="NCBI Taxonomy" id="75947"/>
    <lineage>
        <taxon>Eukaryota</taxon>
        <taxon>Viridiplantae</taxon>
        <taxon>Streptophyta</taxon>
        <taxon>Embryophyta</taxon>
        <taxon>Tracheophyta</taxon>
        <taxon>Spermatophyta</taxon>
        <taxon>Magnoliopsida</taxon>
        <taxon>eudicotyledons</taxon>
        <taxon>Gunneridae</taxon>
        <taxon>Pentapetalae</taxon>
        <taxon>asterids</taxon>
        <taxon>campanulids</taxon>
        <taxon>Asterales</taxon>
        <taxon>Asteraceae</taxon>
        <taxon>Cichorioideae</taxon>
        <taxon>Cichorieae</taxon>
        <taxon>Lactucinae</taxon>
        <taxon>Lactuca</taxon>
    </lineage>
</organism>
<comment type="caution">
    <text evidence="3">The sequence shown here is derived from an EMBL/GenBank/DDBJ whole genome shotgun (WGS) entry which is preliminary data.</text>
</comment>
<dbReference type="InterPro" id="IPR053793">
    <property type="entry name" value="PB1-like"/>
</dbReference>
<dbReference type="PANTHER" id="PTHR31384">
    <property type="entry name" value="AUXIN RESPONSE FACTOR 4-RELATED"/>
    <property type="match status" value="1"/>
</dbReference>
<dbReference type="EMBL" id="CAKMRJ010002223">
    <property type="protein sequence ID" value="CAH1426807.1"/>
    <property type="molecule type" value="Genomic_DNA"/>
</dbReference>
<evidence type="ECO:0000259" key="2">
    <source>
        <dbReference type="PROSITE" id="PS51745"/>
    </source>
</evidence>
<dbReference type="GO" id="GO:0003677">
    <property type="term" value="F:DNA binding"/>
    <property type="evidence" value="ECO:0007669"/>
    <property type="project" value="InterPro"/>
</dbReference>
<keyword evidence="4" id="KW-1185">Reference proteome</keyword>
<dbReference type="AlphaFoldDB" id="A0AAU9MJK3"/>
<dbReference type="PANTHER" id="PTHR31384:SF9">
    <property type="entry name" value="AUXIN RESPONSE FACTOR 19"/>
    <property type="match status" value="1"/>
</dbReference>
<feature type="compositionally biased region" description="Low complexity" evidence="1">
    <location>
        <begin position="70"/>
        <end position="79"/>
    </location>
</feature>
<protein>
    <recommendedName>
        <fullName evidence="2">PB1 domain-containing protein</fullName>
    </recommendedName>
</protein>
<dbReference type="GO" id="GO:0009725">
    <property type="term" value="P:response to hormone"/>
    <property type="evidence" value="ECO:0007669"/>
    <property type="project" value="InterPro"/>
</dbReference>
<evidence type="ECO:0000313" key="4">
    <source>
        <dbReference type="Proteomes" id="UP001157418"/>
    </source>
</evidence>
<name>A0AAU9MJK3_9ASTR</name>